<dbReference type="Proteomes" id="UP000075880">
    <property type="component" value="Unassembled WGS sequence"/>
</dbReference>
<keyword evidence="2" id="KW-1185">Reference proteome</keyword>
<dbReference type="EnsemblMetazoa" id="ENSAATROPT001684">
    <property type="protein sequence ID" value="ENSAATROPP001619"/>
    <property type="gene ID" value="ENSAATROPG001327"/>
</dbReference>
<evidence type="ECO:0000313" key="2">
    <source>
        <dbReference type="Proteomes" id="UP000075880"/>
    </source>
</evidence>
<protein>
    <submittedName>
        <fullName evidence="1">Uncharacterized protein</fullName>
    </submittedName>
</protein>
<dbReference type="AlphaFoldDB" id="A0AAG5CSZ7"/>
<reference evidence="1" key="1">
    <citation type="submission" date="2024-04" db="UniProtKB">
        <authorList>
            <consortium name="EnsemblMetazoa"/>
        </authorList>
    </citation>
    <scope>IDENTIFICATION</scope>
    <source>
        <strain evidence="1">EBRO</strain>
    </source>
</reference>
<organism evidence="1 2">
    <name type="scientific">Anopheles atroparvus</name>
    <name type="common">European mosquito</name>
    <dbReference type="NCBI Taxonomy" id="41427"/>
    <lineage>
        <taxon>Eukaryota</taxon>
        <taxon>Metazoa</taxon>
        <taxon>Ecdysozoa</taxon>
        <taxon>Arthropoda</taxon>
        <taxon>Hexapoda</taxon>
        <taxon>Insecta</taxon>
        <taxon>Pterygota</taxon>
        <taxon>Neoptera</taxon>
        <taxon>Endopterygota</taxon>
        <taxon>Diptera</taxon>
        <taxon>Nematocera</taxon>
        <taxon>Culicoidea</taxon>
        <taxon>Culicidae</taxon>
        <taxon>Anophelinae</taxon>
        <taxon>Anopheles</taxon>
    </lineage>
</organism>
<proteinExistence type="predicted"/>
<evidence type="ECO:0000313" key="1">
    <source>
        <dbReference type="EnsemblMetazoa" id="ENSAATROPP001619"/>
    </source>
</evidence>
<sequence length="44" mass="4821">MCSSSAQNQVPYIDGIGATKVPYTIAAVRRILRPPPASPWWHPS</sequence>
<name>A0AAG5CSZ7_ANOAO</name>
<accession>A0AAG5CSZ7</accession>